<reference evidence="2 3" key="1">
    <citation type="submission" date="2019-08" db="EMBL/GenBank/DDBJ databases">
        <title>In-depth cultivation of the pig gut microbiome towards novel bacterial diversity and tailored functional studies.</title>
        <authorList>
            <person name="Wylensek D."/>
            <person name="Hitch T.C.A."/>
            <person name="Clavel T."/>
        </authorList>
    </citation>
    <scope>NUCLEOTIDE SEQUENCE [LARGE SCALE GENOMIC DNA]</scope>
    <source>
        <strain evidence="2 3">WCA-389-WT-23D1</strain>
    </source>
</reference>
<dbReference type="AlphaFoldDB" id="A0A7X2TDZ9"/>
<dbReference type="RefSeq" id="WP_154473870.1">
    <property type="nucleotide sequence ID" value="NZ_VUMD01000026.1"/>
</dbReference>
<evidence type="ECO:0000313" key="3">
    <source>
        <dbReference type="Proteomes" id="UP000429958"/>
    </source>
</evidence>
<accession>A0A7X2TDZ9</accession>
<keyword evidence="3" id="KW-1185">Reference proteome</keyword>
<evidence type="ECO:0000256" key="1">
    <source>
        <dbReference type="SAM" id="MobiDB-lite"/>
    </source>
</evidence>
<feature type="compositionally biased region" description="Basic and acidic residues" evidence="1">
    <location>
        <begin position="34"/>
        <end position="48"/>
    </location>
</feature>
<organism evidence="2 3">
    <name type="scientific">Clostridium porci</name>
    <dbReference type="NCBI Taxonomy" id="2605778"/>
    <lineage>
        <taxon>Bacteria</taxon>
        <taxon>Bacillati</taxon>
        <taxon>Bacillota</taxon>
        <taxon>Clostridia</taxon>
        <taxon>Eubacteriales</taxon>
        <taxon>Clostridiaceae</taxon>
        <taxon>Clostridium</taxon>
    </lineage>
</organism>
<proteinExistence type="predicted"/>
<feature type="compositionally biased region" description="Low complexity" evidence="1">
    <location>
        <begin position="49"/>
        <end position="63"/>
    </location>
</feature>
<feature type="region of interest" description="Disordered" evidence="1">
    <location>
        <begin position="27"/>
        <end position="76"/>
    </location>
</feature>
<sequence length="127" mass="13882">MTKEELAKKKGIQIKETTQTAAEALITTTTNQEPEVKAEPKKTEEKPNTKVTPPKAPTKIKTPNAGRPKGKPSTKISLNVPDEYLEIVNIAAGVNYKGNTSSYIVSLIEKDIEANGTIYQQIKDLTT</sequence>
<name>A0A7X2TDZ9_9CLOT</name>
<gene>
    <name evidence="2" type="ORF">FYJ39_18580</name>
</gene>
<evidence type="ECO:0000313" key="2">
    <source>
        <dbReference type="EMBL" id="MSS38467.1"/>
    </source>
</evidence>
<dbReference type="EMBL" id="VUMD01000026">
    <property type="protein sequence ID" value="MSS38467.1"/>
    <property type="molecule type" value="Genomic_DNA"/>
</dbReference>
<protein>
    <submittedName>
        <fullName evidence="2">Uncharacterized protein</fullName>
    </submittedName>
</protein>
<dbReference type="Proteomes" id="UP000429958">
    <property type="component" value="Unassembled WGS sequence"/>
</dbReference>
<comment type="caution">
    <text evidence="2">The sequence shown here is derived from an EMBL/GenBank/DDBJ whole genome shotgun (WGS) entry which is preliminary data.</text>
</comment>